<dbReference type="EMBL" id="CP001323">
    <property type="protein sequence ID" value="ACO61365.1"/>
    <property type="molecule type" value="Genomic_DNA"/>
</dbReference>
<name>C1DY52_MICCC</name>
<dbReference type="Pfam" id="PF03795">
    <property type="entry name" value="YCII"/>
    <property type="match status" value="1"/>
</dbReference>
<evidence type="ECO:0000313" key="2">
    <source>
        <dbReference type="EMBL" id="ACO61365.1"/>
    </source>
</evidence>
<feature type="domain" description="YCII-related" evidence="1">
    <location>
        <begin position="49"/>
        <end position="129"/>
    </location>
</feature>
<dbReference type="InterPro" id="IPR005545">
    <property type="entry name" value="YCII"/>
</dbReference>
<dbReference type="InParanoid" id="C1DY52"/>
<gene>
    <name evidence="2" type="ORF">MICPUN_107734</name>
</gene>
<organism evidence="2 3">
    <name type="scientific">Micromonas commoda (strain RCC299 / NOUM17 / CCMP2709)</name>
    <name type="common">Picoplanktonic green alga</name>
    <dbReference type="NCBI Taxonomy" id="296587"/>
    <lineage>
        <taxon>Eukaryota</taxon>
        <taxon>Viridiplantae</taxon>
        <taxon>Chlorophyta</taxon>
        <taxon>Mamiellophyceae</taxon>
        <taxon>Mamiellales</taxon>
        <taxon>Mamiellaceae</taxon>
        <taxon>Micromonas</taxon>
    </lineage>
</organism>
<dbReference type="AlphaFoldDB" id="C1DY52"/>
<dbReference type="Gene3D" id="3.30.70.1060">
    <property type="entry name" value="Dimeric alpha+beta barrel"/>
    <property type="match status" value="1"/>
</dbReference>
<dbReference type="SUPFAM" id="SSF54909">
    <property type="entry name" value="Dimeric alpha+beta barrel"/>
    <property type="match status" value="1"/>
</dbReference>
<dbReference type="RefSeq" id="XP_002500107.1">
    <property type="nucleotide sequence ID" value="XM_002500061.1"/>
</dbReference>
<reference evidence="2 3" key="1">
    <citation type="journal article" date="2009" name="Science">
        <title>Green evolution and dynamic adaptations revealed by genomes of the marine picoeukaryotes Micromonas.</title>
        <authorList>
            <person name="Worden A.Z."/>
            <person name="Lee J.H."/>
            <person name="Mock T."/>
            <person name="Rouze P."/>
            <person name="Simmons M.P."/>
            <person name="Aerts A.L."/>
            <person name="Allen A.E."/>
            <person name="Cuvelier M.L."/>
            <person name="Derelle E."/>
            <person name="Everett M.V."/>
            <person name="Foulon E."/>
            <person name="Grimwood J."/>
            <person name="Gundlach H."/>
            <person name="Henrissat B."/>
            <person name="Napoli C."/>
            <person name="McDonald S.M."/>
            <person name="Parker M.S."/>
            <person name="Rombauts S."/>
            <person name="Salamov A."/>
            <person name="Von Dassow P."/>
            <person name="Badger J.H."/>
            <person name="Coutinho P.M."/>
            <person name="Demir E."/>
            <person name="Dubchak I."/>
            <person name="Gentemann C."/>
            <person name="Eikrem W."/>
            <person name="Gready J.E."/>
            <person name="John U."/>
            <person name="Lanier W."/>
            <person name="Lindquist E.A."/>
            <person name="Lucas S."/>
            <person name="Mayer K.F."/>
            <person name="Moreau H."/>
            <person name="Not F."/>
            <person name="Otillar R."/>
            <person name="Panaud O."/>
            <person name="Pangilinan J."/>
            <person name="Paulsen I."/>
            <person name="Piegu B."/>
            <person name="Poliakov A."/>
            <person name="Robbens S."/>
            <person name="Schmutz J."/>
            <person name="Toulza E."/>
            <person name="Wyss T."/>
            <person name="Zelensky A."/>
            <person name="Zhou K."/>
            <person name="Armbrust E.V."/>
            <person name="Bhattacharya D."/>
            <person name="Goodenough U.W."/>
            <person name="Van de Peer Y."/>
            <person name="Grigoriev I.V."/>
        </authorList>
    </citation>
    <scope>NUCLEOTIDE SEQUENCE [LARGE SCALE GENOMIC DNA]</scope>
    <source>
        <strain evidence="3">RCC299 / NOUM17</strain>
    </source>
</reference>
<evidence type="ECO:0000313" key="3">
    <source>
        <dbReference type="Proteomes" id="UP000002009"/>
    </source>
</evidence>
<dbReference type="PANTHER" id="PTHR33606:SF3">
    <property type="entry name" value="PROTEIN YCII"/>
    <property type="match status" value="1"/>
</dbReference>
<dbReference type="InterPro" id="IPR011008">
    <property type="entry name" value="Dimeric_a/b-barrel"/>
</dbReference>
<keyword evidence="3" id="KW-1185">Reference proteome</keyword>
<proteinExistence type="predicted"/>
<dbReference type="GeneID" id="8240823"/>
<evidence type="ECO:0000259" key="1">
    <source>
        <dbReference type="Pfam" id="PF03795"/>
    </source>
</evidence>
<protein>
    <recommendedName>
        <fullName evidence="1">YCII-related domain-containing protein</fullName>
    </recommendedName>
</protein>
<dbReference type="Proteomes" id="UP000002009">
    <property type="component" value="Chromosome 2"/>
</dbReference>
<dbReference type="InterPro" id="IPR051807">
    <property type="entry name" value="Sec-metab_biosynth-assoc"/>
</dbReference>
<accession>C1DY52</accession>
<dbReference type="PANTHER" id="PTHR33606">
    <property type="entry name" value="PROTEIN YCII"/>
    <property type="match status" value="1"/>
</dbReference>
<dbReference type="OMA" id="SIREWMV"/>
<dbReference type="KEGG" id="mis:MICPUN_107734"/>
<sequence length="136" mass="14640">MSTAARAVIGRVAPSLRSLRRTSAVRAPAARTRTVMSAAPAAPPTYLLLTLDYVPDILEKRDPYRADHLAGAKAQHDAGKCVIAGALQDPVDKGVFVFKDCDEAHVKAFVEADAYYKNGLVTGYTIRPWMIVVGAN</sequence>
<dbReference type="eggNOG" id="ENOG502S6ZJ">
    <property type="taxonomic scope" value="Eukaryota"/>
</dbReference>
<dbReference type="OrthoDB" id="5519740at2759"/>